<dbReference type="SUPFAM" id="SSF52266">
    <property type="entry name" value="SGNH hydrolase"/>
    <property type="match status" value="1"/>
</dbReference>
<evidence type="ECO:0000313" key="2">
    <source>
        <dbReference type="Proteomes" id="UP000443153"/>
    </source>
</evidence>
<evidence type="ECO:0000313" key="1">
    <source>
        <dbReference type="EMBL" id="MRX65345.1"/>
    </source>
</evidence>
<dbReference type="PROSITE" id="PS51257">
    <property type="entry name" value="PROKAR_LIPOPROTEIN"/>
    <property type="match status" value="1"/>
</dbReference>
<proteinExistence type="predicted"/>
<dbReference type="Gene3D" id="3.40.50.1110">
    <property type="entry name" value="SGNH hydrolase"/>
    <property type="match status" value="1"/>
</dbReference>
<dbReference type="Proteomes" id="UP000443153">
    <property type="component" value="Unassembled WGS sequence"/>
</dbReference>
<organism evidence="1 2">
    <name type="scientific">Maribacter luteus</name>
    <dbReference type="NCBI Taxonomy" id="2594478"/>
    <lineage>
        <taxon>Bacteria</taxon>
        <taxon>Pseudomonadati</taxon>
        <taxon>Bacteroidota</taxon>
        <taxon>Flavobacteriia</taxon>
        <taxon>Flavobacteriales</taxon>
        <taxon>Flavobacteriaceae</taxon>
        <taxon>Maribacter</taxon>
    </lineage>
</organism>
<dbReference type="InterPro" id="IPR036514">
    <property type="entry name" value="SGNH_hydro_sf"/>
</dbReference>
<name>A0A6I2MS16_9FLAO</name>
<dbReference type="EMBL" id="WKJH01000024">
    <property type="protein sequence ID" value="MRX65345.1"/>
    <property type="molecule type" value="Genomic_DNA"/>
</dbReference>
<reference evidence="1 2" key="1">
    <citation type="submission" date="2019-11" db="EMBL/GenBank/DDBJ databases">
        <title>Maribacter lutea sp. nov., a marine bacterium isolated from intertidal sand.</title>
        <authorList>
            <person name="Liu A."/>
        </authorList>
    </citation>
    <scope>NUCLEOTIDE SEQUENCE [LARGE SCALE GENOMIC DNA]</scope>
    <source>
        <strain evidence="1 2">RZ05</strain>
    </source>
</reference>
<keyword evidence="1" id="KW-0378">Hydrolase</keyword>
<dbReference type="CDD" id="cd00229">
    <property type="entry name" value="SGNH_hydrolase"/>
    <property type="match status" value="1"/>
</dbReference>
<sequence length="264" mass="30059">MKLERRKFLKYVGATSIYIGVSSCASTGFFRRKYDEGVCREAWGKLANKGEAFAYVNPDKKLPNVFIYGDSISIGYTPTVRTELEGKANVFRFHKNGQSSNKFIPFMEKMKTTMFQPYLKGGWDFDWDVIHFNVGLHDLKYVKNGKLDLENGKQVNTIEKYKENLHGICEYLMKEYPKAKLIFATTTAVPDEGANGRVAGDSVKYNKAALEVLADYPSIAINDLYSFTKPNAKDWFIKPRNVHYNDLGKKEQGKEVAKIIAENL</sequence>
<accession>A0A6I2MS16</accession>
<gene>
    <name evidence="1" type="ORF">GJ691_14390</name>
</gene>
<keyword evidence="2" id="KW-1185">Reference proteome</keyword>
<dbReference type="GO" id="GO:0016788">
    <property type="term" value="F:hydrolase activity, acting on ester bonds"/>
    <property type="evidence" value="ECO:0007669"/>
    <property type="project" value="UniProtKB-ARBA"/>
</dbReference>
<protein>
    <submittedName>
        <fullName evidence="1">SGNH/GDSL hydrolase family protein</fullName>
    </submittedName>
</protein>
<dbReference type="AlphaFoldDB" id="A0A6I2MS16"/>
<comment type="caution">
    <text evidence="1">The sequence shown here is derived from an EMBL/GenBank/DDBJ whole genome shotgun (WGS) entry which is preliminary data.</text>
</comment>